<name>A0ABD5NQP7_9EURY</name>
<evidence type="ECO:0000313" key="2">
    <source>
        <dbReference type="Proteomes" id="UP001595846"/>
    </source>
</evidence>
<dbReference type="GeneID" id="73901981"/>
<dbReference type="InterPro" id="IPR008972">
    <property type="entry name" value="Cupredoxin"/>
</dbReference>
<dbReference type="PROSITE" id="PS51257">
    <property type="entry name" value="PROKAR_LIPOPROTEIN"/>
    <property type="match status" value="1"/>
</dbReference>
<proteinExistence type="predicted"/>
<comment type="caution">
    <text evidence="1">The sequence shown here is derived from an EMBL/GenBank/DDBJ whole genome shotgun (WGS) entry which is preliminary data.</text>
</comment>
<dbReference type="EMBL" id="JBHSAQ010000011">
    <property type="protein sequence ID" value="MFC3959326.1"/>
    <property type="molecule type" value="Genomic_DNA"/>
</dbReference>
<dbReference type="RefSeq" id="WP_256532876.1">
    <property type="nucleotide sequence ID" value="NZ_CP101824.1"/>
</dbReference>
<accession>A0ABD5NQP7</accession>
<dbReference type="Gene3D" id="2.60.40.420">
    <property type="entry name" value="Cupredoxins - blue copper proteins"/>
    <property type="match status" value="1"/>
</dbReference>
<dbReference type="AlphaFoldDB" id="A0ABD5NQP7"/>
<organism evidence="1 2">
    <name type="scientific">Halovivax cerinus</name>
    <dbReference type="NCBI Taxonomy" id="1487865"/>
    <lineage>
        <taxon>Archaea</taxon>
        <taxon>Methanobacteriati</taxon>
        <taxon>Methanobacteriota</taxon>
        <taxon>Stenosarchaea group</taxon>
        <taxon>Halobacteria</taxon>
        <taxon>Halobacteriales</taxon>
        <taxon>Natrialbaceae</taxon>
        <taxon>Halovivax</taxon>
    </lineage>
</organism>
<evidence type="ECO:0000313" key="1">
    <source>
        <dbReference type="EMBL" id="MFC3959326.1"/>
    </source>
</evidence>
<keyword evidence="2" id="KW-1185">Reference proteome</keyword>
<sequence length="156" mass="15819">MSARFTRRAALRAGATVATVSLAGCGGGGGGGPSGGGNGDGGGAIEIEPGTQIELDGITAGWEGLAPSAIEGSTNPTLSLVEGETYEIGWTQGDGANHNIAIHDDNEEVVDDLATEIVSDPGDGQWLEFEVGSEMTTYICEVHPTTMIGDIELRSG</sequence>
<gene>
    <name evidence="1" type="ORF">ACFOUR_13255</name>
</gene>
<protein>
    <submittedName>
        <fullName evidence="1">PKD domain-containing protein</fullName>
    </submittedName>
</protein>
<dbReference type="Proteomes" id="UP001595846">
    <property type="component" value="Unassembled WGS sequence"/>
</dbReference>
<reference evidence="1 2" key="1">
    <citation type="journal article" date="2019" name="Int. J. Syst. Evol. Microbiol.">
        <title>The Global Catalogue of Microorganisms (GCM) 10K type strain sequencing project: providing services to taxonomists for standard genome sequencing and annotation.</title>
        <authorList>
            <consortium name="The Broad Institute Genomics Platform"/>
            <consortium name="The Broad Institute Genome Sequencing Center for Infectious Disease"/>
            <person name="Wu L."/>
            <person name="Ma J."/>
        </authorList>
    </citation>
    <scope>NUCLEOTIDE SEQUENCE [LARGE SCALE GENOMIC DNA]</scope>
    <source>
        <strain evidence="1 2">IBRC-M 10256</strain>
    </source>
</reference>